<dbReference type="EMBL" id="JANUCT010000017">
    <property type="protein sequence ID" value="MCS3904218.1"/>
    <property type="molecule type" value="Genomic_DNA"/>
</dbReference>
<evidence type="ECO:0000256" key="9">
    <source>
        <dbReference type="NCBIfam" id="TIGR00938"/>
    </source>
</evidence>
<accession>A0AAE3HMS9</accession>
<evidence type="ECO:0000256" key="4">
    <source>
        <dbReference type="ARBA" id="ARBA00022741"/>
    </source>
</evidence>
<dbReference type="InterPro" id="IPR002575">
    <property type="entry name" value="Aminoglycoside_PTrfase"/>
</dbReference>
<protein>
    <recommendedName>
        <fullName evidence="8 9">Homoserine kinase</fullName>
        <shortName evidence="8">HK</shortName>
        <shortName evidence="8">HSK</shortName>
        <ecNumber evidence="8 9">2.7.1.39</ecNumber>
    </recommendedName>
</protein>
<reference evidence="11" key="1">
    <citation type="submission" date="2022-08" db="EMBL/GenBank/DDBJ databases">
        <title>Genomic Encyclopedia of Type Strains, Phase III (KMG-III): the genomes of soil and plant-associated and newly described type strains.</title>
        <authorList>
            <person name="Whitman W."/>
        </authorList>
    </citation>
    <scope>NUCLEOTIDE SEQUENCE</scope>
    <source>
        <strain evidence="11">HMT 1</strain>
    </source>
</reference>
<evidence type="ECO:0000256" key="8">
    <source>
        <dbReference type="HAMAP-Rule" id="MF_00301"/>
    </source>
</evidence>
<keyword evidence="3 8" id="KW-0791">Threonine biosynthesis</keyword>
<evidence type="ECO:0000256" key="2">
    <source>
        <dbReference type="ARBA" id="ARBA00022679"/>
    </source>
</evidence>
<keyword evidence="12" id="KW-1185">Reference proteome</keyword>
<dbReference type="Gene3D" id="3.30.200.20">
    <property type="entry name" value="Phosphorylase Kinase, domain 1"/>
    <property type="match status" value="1"/>
</dbReference>
<comment type="pathway">
    <text evidence="8">Amino-acid biosynthesis; L-threonine biosynthesis; L-threonine from L-aspartate: step 4/5.</text>
</comment>
<dbReference type="InterPro" id="IPR005280">
    <property type="entry name" value="Homoserine_kinase_II"/>
</dbReference>
<keyword evidence="4 8" id="KW-0547">Nucleotide-binding</keyword>
<evidence type="ECO:0000259" key="10">
    <source>
        <dbReference type="Pfam" id="PF01636"/>
    </source>
</evidence>
<evidence type="ECO:0000256" key="7">
    <source>
        <dbReference type="ARBA" id="ARBA00038240"/>
    </source>
</evidence>
<comment type="similarity">
    <text evidence="7 8">Belongs to the pseudomonas-type ThrB family.</text>
</comment>
<dbReference type="Proteomes" id="UP001204445">
    <property type="component" value="Unassembled WGS sequence"/>
</dbReference>
<dbReference type="InterPro" id="IPR050249">
    <property type="entry name" value="Pseudomonas-type_ThrB"/>
</dbReference>
<evidence type="ECO:0000256" key="1">
    <source>
        <dbReference type="ARBA" id="ARBA00022605"/>
    </source>
</evidence>
<dbReference type="HAMAP" id="MF_00301">
    <property type="entry name" value="Homoser_kinase_2"/>
    <property type="match status" value="1"/>
</dbReference>
<evidence type="ECO:0000256" key="3">
    <source>
        <dbReference type="ARBA" id="ARBA00022697"/>
    </source>
</evidence>
<dbReference type="PANTHER" id="PTHR21064">
    <property type="entry name" value="AMINOGLYCOSIDE PHOSPHOTRANSFERASE DOMAIN-CONTAINING PROTEIN-RELATED"/>
    <property type="match status" value="1"/>
</dbReference>
<name>A0AAE3HMS9_9GAMM</name>
<gene>
    <name evidence="8" type="primary">thrB</name>
    <name evidence="11" type="ORF">J2T55_002253</name>
</gene>
<keyword evidence="5 8" id="KW-0418">Kinase</keyword>
<keyword evidence="6 8" id="KW-0067">ATP-binding</keyword>
<evidence type="ECO:0000313" key="11">
    <source>
        <dbReference type="EMBL" id="MCS3904218.1"/>
    </source>
</evidence>
<keyword evidence="1 8" id="KW-0028">Amino-acid biosynthesis</keyword>
<proteinExistence type="inferred from homology"/>
<dbReference type="PANTHER" id="PTHR21064:SF6">
    <property type="entry name" value="AMINOGLYCOSIDE PHOSPHOTRANSFERASE DOMAIN-CONTAINING PROTEIN"/>
    <property type="match status" value="1"/>
</dbReference>
<dbReference type="GO" id="GO:0005524">
    <property type="term" value="F:ATP binding"/>
    <property type="evidence" value="ECO:0007669"/>
    <property type="project" value="UniProtKB-KW"/>
</dbReference>
<evidence type="ECO:0000313" key="12">
    <source>
        <dbReference type="Proteomes" id="UP001204445"/>
    </source>
</evidence>
<dbReference type="SUPFAM" id="SSF56112">
    <property type="entry name" value="Protein kinase-like (PK-like)"/>
    <property type="match status" value="1"/>
</dbReference>
<dbReference type="Pfam" id="PF01636">
    <property type="entry name" value="APH"/>
    <property type="match status" value="1"/>
</dbReference>
<dbReference type="GO" id="GO:0004413">
    <property type="term" value="F:homoserine kinase activity"/>
    <property type="evidence" value="ECO:0007669"/>
    <property type="project" value="UniProtKB-UniRule"/>
</dbReference>
<dbReference type="GO" id="GO:0009088">
    <property type="term" value="P:threonine biosynthetic process"/>
    <property type="evidence" value="ECO:0007669"/>
    <property type="project" value="UniProtKB-UniRule"/>
</dbReference>
<dbReference type="NCBIfam" id="TIGR00938">
    <property type="entry name" value="thrB_alt"/>
    <property type="match status" value="1"/>
</dbReference>
<dbReference type="InterPro" id="IPR011009">
    <property type="entry name" value="Kinase-like_dom_sf"/>
</dbReference>
<dbReference type="AlphaFoldDB" id="A0AAE3HMS9"/>
<dbReference type="NCBIfam" id="NF003558">
    <property type="entry name" value="PRK05231.1"/>
    <property type="match status" value="1"/>
</dbReference>
<feature type="domain" description="Aminoglycoside phosphotransferase" evidence="10">
    <location>
        <begin position="29"/>
        <end position="251"/>
    </location>
</feature>
<evidence type="ECO:0000256" key="6">
    <source>
        <dbReference type="ARBA" id="ARBA00022840"/>
    </source>
</evidence>
<sequence length="321" mass="36224">MSVYTVVTTEQLKQFLAGYDLGELEQFVGISNGIENTNYFVTTSTGDYVLTLFEVLQADELPYFLELMAFLAEHDIPSAHPVPDRNGMYLQRLNGKPAALVQRLNGASVDLPTPTQCRAIGEQMARMHVACDQFGMHRDPVRGPKWWVTTAAEVMPKLSHSDQALLRAELEFQAAVDTRDLPFGIIHADLFRDNALFVGERLTGIIDFYYACNFYLIYDLAVTVNDWCNSGDSAVDSDNAAHLLGGYQRFRTVTPREIDVWPAMLRGAALRFWLSRLRDMHFPRPGEITHIKDPNVFRDVLTSRIGVDDELRAMWQTAVSA</sequence>
<evidence type="ECO:0000256" key="5">
    <source>
        <dbReference type="ARBA" id="ARBA00022777"/>
    </source>
</evidence>
<organism evidence="11 12">
    <name type="scientific">Methylohalomonas lacus</name>
    <dbReference type="NCBI Taxonomy" id="398773"/>
    <lineage>
        <taxon>Bacteria</taxon>
        <taxon>Pseudomonadati</taxon>
        <taxon>Pseudomonadota</taxon>
        <taxon>Gammaproteobacteria</taxon>
        <taxon>Methylohalomonadales</taxon>
        <taxon>Methylohalomonadaceae</taxon>
        <taxon>Methylohalomonas</taxon>
    </lineage>
</organism>
<dbReference type="Gene3D" id="3.90.1200.10">
    <property type="match status" value="1"/>
</dbReference>
<keyword evidence="2 8" id="KW-0808">Transferase</keyword>
<comment type="caution">
    <text evidence="11">The sequence shown here is derived from an EMBL/GenBank/DDBJ whole genome shotgun (WGS) entry which is preliminary data.</text>
</comment>
<dbReference type="RefSeq" id="WP_259056722.1">
    <property type="nucleotide sequence ID" value="NZ_JANUCT010000017.1"/>
</dbReference>
<dbReference type="CDD" id="cd05153">
    <property type="entry name" value="HomoserineK_II"/>
    <property type="match status" value="1"/>
</dbReference>
<dbReference type="EC" id="2.7.1.39" evidence="8 9"/>
<comment type="catalytic activity">
    <reaction evidence="8">
        <text>L-homoserine + ATP = O-phospho-L-homoserine + ADP + H(+)</text>
        <dbReference type="Rhea" id="RHEA:13985"/>
        <dbReference type="ChEBI" id="CHEBI:15378"/>
        <dbReference type="ChEBI" id="CHEBI:30616"/>
        <dbReference type="ChEBI" id="CHEBI:57476"/>
        <dbReference type="ChEBI" id="CHEBI:57590"/>
        <dbReference type="ChEBI" id="CHEBI:456216"/>
        <dbReference type="EC" id="2.7.1.39"/>
    </reaction>
</comment>